<protein>
    <submittedName>
        <fullName evidence="1">Uncharacterized protein</fullName>
    </submittedName>
</protein>
<proteinExistence type="predicted"/>
<gene>
    <name evidence="1" type="ORF">L6164_035989</name>
</gene>
<organism evidence="1 2">
    <name type="scientific">Bauhinia variegata</name>
    <name type="common">Purple orchid tree</name>
    <name type="synonym">Phanera variegata</name>
    <dbReference type="NCBI Taxonomy" id="167791"/>
    <lineage>
        <taxon>Eukaryota</taxon>
        <taxon>Viridiplantae</taxon>
        <taxon>Streptophyta</taxon>
        <taxon>Embryophyta</taxon>
        <taxon>Tracheophyta</taxon>
        <taxon>Spermatophyta</taxon>
        <taxon>Magnoliopsida</taxon>
        <taxon>eudicotyledons</taxon>
        <taxon>Gunneridae</taxon>
        <taxon>Pentapetalae</taxon>
        <taxon>rosids</taxon>
        <taxon>fabids</taxon>
        <taxon>Fabales</taxon>
        <taxon>Fabaceae</taxon>
        <taxon>Cercidoideae</taxon>
        <taxon>Cercideae</taxon>
        <taxon>Bauhiniinae</taxon>
        <taxon>Bauhinia</taxon>
    </lineage>
</organism>
<sequence>MAMAETQNPLNVMPPLFVSLAYCYFLLAKIPKSILRVIFLLPICYVFSILPWYFSSATLRGVFSYFVTWIASFKLLLFCFQRGPLANPNITFTDFLLLSIIPLKVKEKVTSLPPTVPKPGLSKYVAVWSRSVQRYELVPLFKQPYLATSLQDFWGRRWNLLSSHILRLTIYNPTRETLMGVVGVRPAKVLATMCTIAVSGVMHELMFYYITCGKRPSWNLTCFFVLQGLCMILESIVRKHLCRGKNSIVANTLRVAFVLVTSYWLVFLPVWNNGQQKCNLRYA</sequence>
<accession>A0ACB9KFQ5</accession>
<evidence type="ECO:0000313" key="1">
    <source>
        <dbReference type="EMBL" id="KAI4295997.1"/>
    </source>
</evidence>
<reference evidence="1 2" key="1">
    <citation type="journal article" date="2022" name="DNA Res.">
        <title>Chromosomal-level genome assembly of the orchid tree Bauhinia variegata (Leguminosae; Cercidoideae) supports the allotetraploid origin hypothesis of Bauhinia.</title>
        <authorList>
            <person name="Zhong Y."/>
            <person name="Chen Y."/>
            <person name="Zheng D."/>
            <person name="Pang J."/>
            <person name="Liu Y."/>
            <person name="Luo S."/>
            <person name="Meng S."/>
            <person name="Qian L."/>
            <person name="Wei D."/>
            <person name="Dai S."/>
            <person name="Zhou R."/>
        </authorList>
    </citation>
    <scope>NUCLEOTIDE SEQUENCE [LARGE SCALE GENOMIC DNA]</scope>
    <source>
        <strain evidence="1">BV-YZ2020</strain>
    </source>
</reference>
<evidence type="ECO:0000313" key="2">
    <source>
        <dbReference type="Proteomes" id="UP000828941"/>
    </source>
</evidence>
<keyword evidence="2" id="KW-1185">Reference proteome</keyword>
<comment type="caution">
    <text evidence="1">The sequence shown here is derived from an EMBL/GenBank/DDBJ whole genome shotgun (WGS) entry which is preliminary data.</text>
</comment>
<dbReference type="EMBL" id="CM039439">
    <property type="protein sequence ID" value="KAI4295997.1"/>
    <property type="molecule type" value="Genomic_DNA"/>
</dbReference>
<name>A0ACB9KFQ5_BAUVA</name>
<dbReference type="Proteomes" id="UP000828941">
    <property type="component" value="Chromosome 14"/>
</dbReference>